<feature type="region of interest" description="Disordered" evidence="1">
    <location>
        <begin position="39"/>
        <end position="58"/>
    </location>
</feature>
<keyword evidence="3" id="KW-1185">Reference proteome</keyword>
<dbReference type="InParanoid" id="A0A5K4FFI1"/>
<sequence>MNVISDIRELIIISSIDIAIKNLKMNEFNYNTNNTTYNDHNSSTTSSSSSSDSSNVIHNESSTYSTISLKEFNKIMSIEANNIDAITVIITQSLCLLLILSSACINPILYGWLNKTFRMEFYQKVFSIEQL</sequence>
<dbReference type="SUPFAM" id="SSF81321">
    <property type="entry name" value="Family A G protein-coupled receptor-like"/>
    <property type="match status" value="1"/>
</dbReference>
<evidence type="ECO:0000313" key="4">
    <source>
        <dbReference type="WBParaSite" id="Smp_347130.1"/>
    </source>
</evidence>
<reference evidence="4" key="2">
    <citation type="submission" date="2019-11" db="UniProtKB">
        <authorList>
            <consortium name="WormBaseParasite"/>
        </authorList>
    </citation>
    <scope>IDENTIFICATION</scope>
    <source>
        <strain evidence="4">Puerto Rican</strain>
    </source>
</reference>
<keyword evidence="2" id="KW-1133">Transmembrane helix</keyword>
<accession>A0A5K4FFI1</accession>
<feature type="transmembrane region" description="Helical" evidence="2">
    <location>
        <begin position="85"/>
        <end position="113"/>
    </location>
</feature>
<dbReference type="Gene3D" id="1.20.1070.10">
    <property type="entry name" value="Rhodopsin 7-helix transmembrane proteins"/>
    <property type="match status" value="1"/>
</dbReference>
<organism evidence="3 4">
    <name type="scientific">Schistosoma mansoni</name>
    <name type="common">Blood fluke</name>
    <dbReference type="NCBI Taxonomy" id="6183"/>
    <lineage>
        <taxon>Eukaryota</taxon>
        <taxon>Metazoa</taxon>
        <taxon>Spiralia</taxon>
        <taxon>Lophotrochozoa</taxon>
        <taxon>Platyhelminthes</taxon>
        <taxon>Trematoda</taxon>
        <taxon>Digenea</taxon>
        <taxon>Strigeidida</taxon>
        <taxon>Schistosomatoidea</taxon>
        <taxon>Schistosomatidae</taxon>
        <taxon>Schistosoma</taxon>
    </lineage>
</organism>
<dbReference type="WBParaSite" id="Smp_347130.1">
    <property type="protein sequence ID" value="Smp_347130.1"/>
    <property type="gene ID" value="Smp_347130"/>
</dbReference>
<evidence type="ECO:0000256" key="2">
    <source>
        <dbReference type="SAM" id="Phobius"/>
    </source>
</evidence>
<feature type="compositionally biased region" description="Low complexity" evidence="1">
    <location>
        <begin position="39"/>
        <end position="55"/>
    </location>
</feature>
<keyword evidence="2" id="KW-0472">Membrane</keyword>
<dbReference type="Proteomes" id="UP000008854">
    <property type="component" value="Unassembled WGS sequence"/>
</dbReference>
<reference evidence="3" key="1">
    <citation type="journal article" date="2012" name="PLoS Negl. Trop. Dis.">
        <title>A systematically improved high quality genome and transcriptome of the human blood fluke Schistosoma mansoni.</title>
        <authorList>
            <person name="Protasio A.V."/>
            <person name="Tsai I.J."/>
            <person name="Babbage A."/>
            <person name="Nichol S."/>
            <person name="Hunt M."/>
            <person name="Aslett M.A."/>
            <person name="De Silva N."/>
            <person name="Velarde G.S."/>
            <person name="Anderson T.J."/>
            <person name="Clark R.C."/>
            <person name="Davidson C."/>
            <person name="Dillon G.P."/>
            <person name="Holroyd N.E."/>
            <person name="LoVerde P.T."/>
            <person name="Lloyd C."/>
            <person name="McQuillan J."/>
            <person name="Oliveira G."/>
            <person name="Otto T.D."/>
            <person name="Parker-Manuel S.J."/>
            <person name="Quail M.A."/>
            <person name="Wilson R.A."/>
            <person name="Zerlotini A."/>
            <person name="Dunne D.W."/>
            <person name="Berriman M."/>
        </authorList>
    </citation>
    <scope>NUCLEOTIDE SEQUENCE [LARGE SCALE GENOMIC DNA]</scope>
    <source>
        <strain evidence="3">Puerto Rican</strain>
    </source>
</reference>
<keyword evidence="2" id="KW-0812">Transmembrane</keyword>
<proteinExistence type="predicted"/>
<evidence type="ECO:0000256" key="1">
    <source>
        <dbReference type="SAM" id="MobiDB-lite"/>
    </source>
</evidence>
<evidence type="ECO:0000313" key="3">
    <source>
        <dbReference type="Proteomes" id="UP000008854"/>
    </source>
</evidence>
<name>A0A5K4FFI1_SCHMA</name>
<protein>
    <submittedName>
        <fullName evidence="4">G_PROTEIN_RECEP_F1_2 domain-containing protein</fullName>
    </submittedName>
</protein>
<dbReference type="AlphaFoldDB" id="A0A5K4FFI1"/>
<dbReference type="STRING" id="6183.A0A5K4FFI1"/>